<evidence type="ECO:0000313" key="2">
    <source>
        <dbReference type="Proteomes" id="UP000019024"/>
    </source>
</evidence>
<sequence>MDERSINADSEDGRGWIAGEYTNRFDSRVSSTDTSLSDYT</sequence>
<reference evidence="1 2" key="1">
    <citation type="submission" date="2014-01" db="EMBL/GenBank/DDBJ databases">
        <authorList>
            <consortium name="DOE Joint Genome Institute"/>
            <person name="Anderson I."/>
            <person name="Huntemann M."/>
            <person name="Han J."/>
            <person name="Chen A."/>
            <person name="Kyrpides N."/>
            <person name="Mavromatis K."/>
            <person name="Markowitz V."/>
            <person name="Palaniappan K."/>
            <person name="Ivanova N."/>
            <person name="Schaumberg A."/>
            <person name="Pati A."/>
            <person name="Liolios K."/>
            <person name="Nordberg H.P."/>
            <person name="Cantor M.N."/>
            <person name="Hua S.X."/>
            <person name="Woyke T."/>
        </authorList>
    </citation>
    <scope>NUCLEOTIDE SEQUENCE [LARGE SCALE GENOMIC DNA]</scope>
    <source>
        <strain evidence="1 2">XH-48</strain>
        <plasmid evidence="2">1</plasmid>
    </source>
</reference>
<dbReference type="EMBL" id="CP007056">
    <property type="protein sequence ID" value="AHG01694.1"/>
    <property type="molecule type" value="Genomic_DNA"/>
</dbReference>
<organism evidence="1 2">
    <name type="scientific">Halostagnicola larsenii XH-48</name>
    <dbReference type="NCBI Taxonomy" id="797299"/>
    <lineage>
        <taxon>Archaea</taxon>
        <taxon>Methanobacteriati</taxon>
        <taxon>Methanobacteriota</taxon>
        <taxon>Stenosarchaea group</taxon>
        <taxon>Halobacteria</taxon>
        <taxon>Halobacteriales</taxon>
        <taxon>Natrialbaceae</taxon>
        <taxon>Halostagnicola</taxon>
    </lineage>
</organism>
<dbReference type="HOGENOM" id="CLU_3282760_0_0_2"/>
<dbReference type="KEGG" id="hlr:HALLA_04645"/>
<dbReference type="Proteomes" id="UP000019024">
    <property type="component" value="Plasmid unnamed"/>
</dbReference>
<keyword evidence="1" id="KW-0614">Plasmid</keyword>
<keyword evidence="2" id="KW-1185">Reference proteome</keyword>
<accession>W0JSX0</accession>
<gene>
    <name evidence="1" type="ORF">HALLA_04645</name>
</gene>
<proteinExistence type="predicted"/>
<name>W0JSX0_9EURY</name>
<evidence type="ECO:0000313" key="1">
    <source>
        <dbReference type="EMBL" id="AHG01694.1"/>
    </source>
</evidence>
<protein>
    <submittedName>
        <fullName evidence="1">Uncharacterized protein</fullName>
    </submittedName>
</protein>
<dbReference type="AlphaFoldDB" id="W0JSX0"/>
<geneLocation type="plasmid" evidence="1">
    <name>unnamed</name>
</geneLocation>